<feature type="region of interest" description="Disordered" evidence="1">
    <location>
        <begin position="1"/>
        <end position="30"/>
    </location>
</feature>
<dbReference type="EMBL" id="LAZP02000064">
    <property type="protein sequence ID" value="PFH61597.1"/>
    <property type="molecule type" value="Genomic_DNA"/>
</dbReference>
<comment type="caution">
    <text evidence="2">The sequence shown here is derived from an EMBL/GenBank/DDBJ whole genome shotgun (WGS) entry which is preliminary data.</text>
</comment>
<evidence type="ECO:0000313" key="2">
    <source>
        <dbReference type="EMBL" id="PFH61597.1"/>
    </source>
</evidence>
<reference evidence="2 3" key="1">
    <citation type="journal article" date="2015" name="BMC Genomics">
        <title>Gene expression during zombie ant biting behavior reflects the complexity underlying fungal parasitic behavioral manipulation.</title>
        <authorList>
            <person name="de Bekker C."/>
            <person name="Ohm R.A."/>
            <person name="Loreto R.G."/>
            <person name="Sebastian A."/>
            <person name="Albert I."/>
            <person name="Merrow M."/>
            <person name="Brachmann A."/>
            <person name="Hughes D.P."/>
        </authorList>
    </citation>
    <scope>NUCLEOTIDE SEQUENCE [LARGE SCALE GENOMIC DNA]</scope>
    <source>
        <strain evidence="2 3">SC16a</strain>
    </source>
</reference>
<evidence type="ECO:0000313" key="3">
    <source>
        <dbReference type="Proteomes" id="UP000037136"/>
    </source>
</evidence>
<protein>
    <submittedName>
        <fullName evidence="2">Uncharacterized protein</fullName>
    </submittedName>
</protein>
<dbReference type="Proteomes" id="UP000037136">
    <property type="component" value="Unassembled WGS sequence"/>
</dbReference>
<organism evidence="2 3">
    <name type="scientific">Ophiocordyceps unilateralis</name>
    <name type="common">Zombie-ant fungus</name>
    <name type="synonym">Torrubia unilateralis</name>
    <dbReference type="NCBI Taxonomy" id="268505"/>
    <lineage>
        <taxon>Eukaryota</taxon>
        <taxon>Fungi</taxon>
        <taxon>Dikarya</taxon>
        <taxon>Ascomycota</taxon>
        <taxon>Pezizomycotina</taxon>
        <taxon>Sordariomycetes</taxon>
        <taxon>Hypocreomycetidae</taxon>
        <taxon>Hypocreales</taxon>
        <taxon>Ophiocordycipitaceae</taxon>
        <taxon>Ophiocordyceps</taxon>
    </lineage>
</organism>
<name>A0A2A9PL21_OPHUN</name>
<reference evidence="2 3" key="2">
    <citation type="journal article" date="2017" name="Sci. Rep.">
        <title>Ant-infecting Ophiocordyceps genomes reveal a high diversity of potential behavioral manipulation genes and a possible major role for enterotoxins.</title>
        <authorList>
            <person name="de Bekker C."/>
            <person name="Ohm R.A."/>
            <person name="Evans H.C."/>
            <person name="Brachmann A."/>
            <person name="Hughes D.P."/>
        </authorList>
    </citation>
    <scope>NUCLEOTIDE SEQUENCE [LARGE SCALE GENOMIC DNA]</scope>
    <source>
        <strain evidence="2 3">SC16a</strain>
    </source>
</reference>
<gene>
    <name evidence="2" type="ORF">XA68_16947</name>
</gene>
<keyword evidence="3" id="KW-1185">Reference proteome</keyword>
<sequence length="69" mass="7750">MYRPVQSRRRSDVPVCAPNSATRHPNPPFLPQLPAPDVHIIRFSIPKLSVVCLPTACSLEERLSDQQTD</sequence>
<proteinExistence type="predicted"/>
<dbReference type="AlphaFoldDB" id="A0A2A9PL21"/>
<accession>A0A2A9PL21</accession>
<evidence type="ECO:0000256" key="1">
    <source>
        <dbReference type="SAM" id="MobiDB-lite"/>
    </source>
</evidence>